<dbReference type="PROSITE" id="PS00523">
    <property type="entry name" value="SULFATASE_1"/>
    <property type="match status" value="1"/>
</dbReference>
<feature type="domain" description="Sulfatase N-terminal" evidence="6">
    <location>
        <begin position="25"/>
        <end position="353"/>
    </location>
</feature>
<dbReference type="Pfam" id="PF00884">
    <property type="entry name" value="Sulfatase"/>
    <property type="match status" value="1"/>
</dbReference>
<dbReference type="RefSeq" id="WP_093331343.1">
    <property type="nucleotide sequence ID" value="NZ_AP027363.1"/>
</dbReference>
<evidence type="ECO:0000256" key="1">
    <source>
        <dbReference type="ARBA" id="ARBA00008779"/>
    </source>
</evidence>
<evidence type="ECO:0000256" key="3">
    <source>
        <dbReference type="ARBA" id="ARBA00022801"/>
    </source>
</evidence>
<dbReference type="InterPro" id="IPR050738">
    <property type="entry name" value="Sulfatase"/>
</dbReference>
<dbReference type="GO" id="GO:0046872">
    <property type="term" value="F:metal ion binding"/>
    <property type="evidence" value="ECO:0007669"/>
    <property type="project" value="UniProtKB-KW"/>
</dbReference>
<dbReference type="PROSITE" id="PS00149">
    <property type="entry name" value="SULFATASE_2"/>
    <property type="match status" value="1"/>
</dbReference>
<keyword evidence="2" id="KW-0479">Metal-binding</keyword>
<evidence type="ECO:0000256" key="2">
    <source>
        <dbReference type="ARBA" id="ARBA00022723"/>
    </source>
</evidence>
<comment type="similarity">
    <text evidence="1">Belongs to the sulfatase family.</text>
</comment>
<dbReference type="OrthoDB" id="9803751at2"/>
<dbReference type="GO" id="GO:0004065">
    <property type="term" value="F:arylsulfatase activity"/>
    <property type="evidence" value="ECO:0007669"/>
    <property type="project" value="TreeGrafter"/>
</dbReference>
<reference evidence="7 8" key="1">
    <citation type="submission" date="2016-10" db="EMBL/GenBank/DDBJ databases">
        <authorList>
            <person name="de Groot N.N."/>
        </authorList>
    </citation>
    <scope>NUCLEOTIDE SEQUENCE [LARGE SCALE GENOMIC DNA]</scope>
    <source>
        <strain evidence="7 8">DSM 19706</strain>
    </source>
</reference>
<dbReference type="InterPro" id="IPR017850">
    <property type="entry name" value="Alkaline_phosphatase_core_sf"/>
</dbReference>
<proteinExistence type="inferred from homology"/>
<dbReference type="Gene3D" id="3.30.1120.10">
    <property type="match status" value="1"/>
</dbReference>
<dbReference type="PANTHER" id="PTHR42693">
    <property type="entry name" value="ARYLSULFATASE FAMILY MEMBER"/>
    <property type="match status" value="1"/>
</dbReference>
<dbReference type="InterPro" id="IPR024607">
    <property type="entry name" value="Sulfatase_CS"/>
</dbReference>
<dbReference type="Gene3D" id="3.40.720.10">
    <property type="entry name" value="Alkaline Phosphatase, subunit A"/>
    <property type="match status" value="1"/>
</dbReference>
<dbReference type="EMBL" id="FOHK01000013">
    <property type="protein sequence ID" value="SET75840.1"/>
    <property type="molecule type" value="Genomic_DNA"/>
</dbReference>
<feature type="signal peptide" evidence="5">
    <location>
        <begin position="1"/>
        <end position="21"/>
    </location>
</feature>
<dbReference type="AlphaFoldDB" id="A0A1I0GXC2"/>
<name>A0A1I0GXC2_THASX</name>
<organism evidence="7 8">
    <name type="scientific">Thalassotalea agarivorans</name>
    <name type="common">Thalassomonas agarivorans</name>
    <dbReference type="NCBI Taxonomy" id="349064"/>
    <lineage>
        <taxon>Bacteria</taxon>
        <taxon>Pseudomonadati</taxon>
        <taxon>Pseudomonadota</taxon>
        <taxon>Gammaproteobacteria</taxon>
        <taxon>Alteromonadales</taxon>
        <taxon>Colwelliaceae</taxon>
        <taxon>Thalassotalea</taxon>
    </lineage>
</organism>
<dbReference type="InterPro" id="IPR000917">
    <property type="entry name" value="Sulfatase_N"/>
</dbReference>
<evidence type="ECO:0000256" key="5">
    <source>
        <dbReference type="SAM" id="SignalP"/>
    </source>
</evidence>
<keyword evidence="4" id="KW-0106">Calcium</keyword>
<dbReference type="STRING" id="349064.SAMN05660429_02615"/>
<feature type="chain" id="PRO_5011795385" evidence="5">
    <location>
        <begin position="22"/>
        <end position="480"/>
    </location>
</feature>
<dbReference type="SUPFAM" id="SSF53649">
    <property type="entry name" value="Alkaline phosphatase-like"/>
    <property type="match status" value="1"/>
</dbReference>
<protein>
    <submittedName>
        <fullName evidence="7">Arylsulfatase A</fullName>
    </submittedName>
</protein>
<sequence length="480" mass="53887">MNKFILLLSLLTVVVSQPVLSNEKPNFIIILTDDQGYGDVGFNGSKEIITPNIDRIATEGAKFSNGYVSYAVCGPSRAGLLTGRYQGRFGFDRNPHMDPTDPTAGVPLDEKMISEVLKPAGYTSSIIGKWHMGTHPTLRPNKRGFDYFYGFLSGGHRYFPEDLIYDSVEQGLEQENPKKQWLSWYYTKILENESIVETDEYLTDELSTAAVEFIKREKDNPFFIYLAYNAPHAPMQATKEYLDRNKHIPKGKRRTYAAMVTAVDDGVGRILKTLKEQGIDDNTLVVFLSDNGGPETKNGSDNGPLRGAKGDYHEGGIRVPFAMRWPAKIPSGLVYDNPVISLDLMATFAALAKAPINPNKPLDGVNLLPYLTGTNKGAPHDILFWRNFDKGIVAAREGNNKTLFIKKSNKKELYNLEQDISESRNLTKENKQHQQTFDTQQSKMTEWESGLAKEPAFKGLIIAKKENQKATKAYKKQQQK</sequence>
<accession>A0A1I0GXC2</accession>
<gene>
    <name evidence="7" type="ORF">SAMN05660429_02615</name>
</gene>
<dbReference type="PANTHER" id="PTHR42693:SF53">
    <property type="entry name" value="ENDO-4-O-SULFATASE"/>
    <property type="match status" value="1"/>
</dbReference>
<keyword evidence="8" id="KW-1185">Reference proteome</keyword>
<evidence type="ECO:0000313" key="7">
    <source>
        <dbReference type="EMBL" id="SET75840.1"/>
    </source>
</evidence>
<dbReference type="Proteomes" id="UP000199308">
    <property type="component" value="Unassembled WGS sequence"/>
</dbReference>
<keyword evidence="5" id="KW-0732">Signal</keyword>
<evidence type="ECO:0000256" key="4">
    <source>
        <dbReference type="ARBA" id="ARBA00022837"/>
    </source>
</evidence>
<evidence type="ECO:0000313" key="8">
    <source>
        <dbReference type="Proteomes" id="UP000199308"/>
    </source>
</evidence>
<keyword evidence="3" id="KW-0378">Hydrolase</keyword>
<evidence type="ECO:0000259" key="6">
    <source>
        <dbReference type="Pfam" id="PF00884"/>
    </source>
</evidence>